<dbReference type="InterPro" id="IPR001845">
    <property type="entry name" value="HTH_ArsR_DNA-bd_dom"/>
</dbReference>
<dbReference type="PRINTS" id="PR00778">
    <property type="entry name" value="HTHARSR"/>
</dbReference>
<gene>
    <name evidence="5" type="ORF">FB388_3234</name>
</gene>
<dbReference type="InterPro" id="IPR011991">
    <property type="entry name" value="ArsR-like_HTH"/>
</dbReference>
<keyword evidence="6" id="KW-1185">Reference proteome</keyword>
<dbReference type="AlphaFoldDB" id="A0A543GII3"/>
<keyword evidence="2" id="KW-0238">DNA-binding</keyword>
<keyword evidence="1" id="KW-0805">Transcription regulation</keyword>
<name>A0A543GII3_9PSEU</name>
<dbReference type="InterPro" id="IPR036388">
    <property type="entry name" value="WH-like_DNA-bd_sf"/>
</dbReference>
<protein>
    <submittedName>
        <fullName evidence="5">ArsR family transcriptional regulator</fullName>
    </submittedName>
</protein>
<sequence>MQAVLEALVEPRRREILRLVRDEELTAGAIAGRFPDVARPTVSQHLRVLRGAGLVAERREGTRRFYRARPDALAELHAFVGEFWDARLTALKQALDEETT</sequence>
<dbReference type="OrthoDB" id="9806976at2"/>
<dbReference type="Proteomes" id="UP000319818">
    <property type="component" value="Unassembled WGS sequence"/>
</dbReference>
<dbReference type="RefSeq" id="WP_142101686.1">
    <property type="nucleotide sequence ID" value="NZ_VFPH01000001.1"/>
</dbReference>
<comment type="caution">
    <text evidence="5">The sequence shown here is derived from an EMBL/GenBank/DDBJ whole genome shotgun (WGS) entry which is preliminary data.</text>
</comment>
<proteinExistence type="predicted"/>
<dbReference type="SUPFAM" id="SSF46785">
    <property type="entry name" value="Winged helix' DNA-binding domain"/>
    <property type="match status" value="1"/>
</dbReference>
<evidence type="ECO:0000313" key="6">
    <source>
        <dbReference type="Proteomes" id="UP000319818"/>
    </source>
</evidence>
<evidence type="ECO:0000256" key="3">
    <source>
        <dbReference type="ARBA" id="ARBA00023163"/>
    </source>
</evidence>
<evidence type="ECO:0000256" key="2">
    <source>
        <dbReference type="ARBA" id="ARBA00023125"/>
    </source>
</evidence>
<keyword evidence="3" id="KW-0804">Transcription</keyword>
<dbReference type="Pfam" id="PF12840">
    <property type="entry name" value="HTH_20"/>
    <property type="match status" value="1"/>
</dbReference>
<dbReference type="NCBIfam" id="NF033788">
    <property type="entry name" value="HTH_metalloreg"/>
    <property type="match status" value="1"/>
</dbReference>
<dbReference type="SMART" id="SM00418">
    <property type="entry name" value="HTH_ARSR"/>
    <property type="match status" value="1"/>
</dbReference>
<evidence type="ECO:0000259" key="4">
    <source>
        <dbReference type="PROSITE" id="PS50987"/>
    </source>
</evidence>
<evidence type="ECO:0000313" key="5">
    <source>
        <dbReference type="EMBL" id="TQM45834.1"/>
    </source>
</evidence>
<organism evidence="5 6">
    <name type="scientific">Pseudonocardia cypriaca</name>
    <dbReference type="NCBI Taxonomy" id="882449"/>
    <lineage>
        <taxon>Bacteria</taxon>
        <taxon>Bacillati</taxon>
        <taxon>Actinomycetota</taxon>
        <taxon>Actinomycetes</taxon>
        <taxon>Pseudonocardiales</taxon>
        <taxon>Pseudonocardiaceae</taxon>
        <taxon>Pseudonocardia</taxon>
    </lineage>
</organism>
<dbReference type="GO" id="GO:0003677">
    <property type="term" value="F:DNA binding"/>
    <property type="evidence" value="ECO:0007669"/>
    <property type="project" value="UniProtKB-KW"/>
</dbReference>
<dbReference type="PANTHER" id="PTHR33154:SF33">
    <property type="entry name" value="TRANSCRIPTIONAL REPRESSOR SDPR"/>
    <property type="match status" value="1"/>
</dbReference>
<dbReference type="EMBL" id="VFPH01000001">
    <property type="protein sequence ID" value="TQM45834.1"/>
    <property type="molecule type" value="Genomic_DNA"/>
</dbReference>
<dbReference type="CDD" id="cd00090">
    <property type="entry name" value="HTH_ARSR"/>
    <property type="match status" value="1"/>
</dbReference>
<dbReference type="PANTHER" id="PTHR33154">
    <property type="entry name" value="TRANSCRIPTIONAL REGULATOR, ARSR FAMILY"/>
    <property type="match status" value="1"/>
</dbReference>
<reference evidence="5 6" key="1">
    <citation type="submission" date="2019-06" db="EMBL/GenBank/DDBJ databases">
        <title>Sequencing the genomes of 1000 actinobacteria strains.</title>
        <authorList>
            <person name="Klenk H.-P."/>
        </authorList>
    </citation>
    <scope>NUCLEOTIDE SEQUENCE [LARGE SCALE GENOMIC DNA]</scope>
    <source>
        <strain evidence="5 6">DSM 45511</strain>
    </source>
</reference>
<dbReference type="PROSITE" id="PS50987">
    <property type="entry name" value="HTH_ARSR_2"/>
    <property type="match status" value="1"/>
</dbReference>
<feature type="domain" description="HTH arsR-type" evidence="4">
    <location>
        <begin position="1"/>
        <end position="88"/>
    </location>
</feature>
<dbReference type="InterPro" id="IPR051081">
    <property type="entry name" value="HTH_MetalResp_TranReg"/>
</dbReference>
<dbReference type="GO" id="GO:0003700">
    <property type="term" value="F:DNA-binding transcription factor activity"/>
    <property type="evidence" value="ECO:0007669"/>
    <property type="project" value="InterPro"/>
</dbReference>
<evidence type="ECO:0000256" key="1">
    <source>
        <dbReference type="ARBA" id="ARBA00023015"/>
    </source>
</evidence>
<dbReference type="Gene3D" id="1.10.10.10">
    <property type="entry name" value="Winged helix-like DNA-binding domain superfamily/Winged helix DNA-binding domain"/>
    <property type="match status" value="1"/>
</dbReference>
<dbReference type="InterPro" id="IPR036390">
    <property type="entry name" value="WH_DNA-bd_sf"/>
</dbReference>
<accession>A0A543GII3</accession>